<evidence type="ECO:0000256" key="3">
    <source>
        <dbReference type="ARBA" id="ARBA00023082"/>
    </source>
</evidence>
<keyword evidence="2" id="KW-0805">Transcription regulation</keyword>
<dbReference type="InterPro" id="IPR013325">
    <property type="entry name" value="RNA_pol_sigma_r2"/>
</dbReference>
<dbReference type="AlphaFoldDB" id="A0A1N6JYD9"/>
<comment type="similarity">
    <text evidence="1">Belongs to the sigma-70 factor family. ECF subfamily.</text>
</comment>
<gene>
    <name evidence="6" type="ORF">SAMN04488055_4698</name>
</gene>
<dbReference type="GO" id="GO:0006352">
    <property type="term" value="P:DNA-templated transcription initiation"/>
    <property type="evidence" value="ECO:0007669"/>
    <property type="project" value="InterPro"/>
</dbReference>
<accession>A0A1N6JYD9</accession>
<dbReference type="OrthoDB" id="656418at2"/>
<dbReference type="PANTHER" id="PTHR43133:SF46">
    <property type="entry name" value="RNA POLYMERASE SIGMA-70 FACTOR ECF SUBFAMILY"/>
    <property type="match status" value="1"/>
</dbReference>
<dbReference type="InterPro" id="IPR036388">
    <property type="entry name" value="WH-like_DNA-bd_sf"/>
</dbReference>
<dbReference type="InterPro" id="IPR039425">
    <property type="entry name" value="RNA_pol_sigma-70-like"/>
</dbReference>
<keyword evidence="3" id="KW-0731">Sigma factor</keyword>
<evidence type="ECO:0000256" key="4">
    <source>
        <dbReference type="ARBA" id="ARBA00023163"/>
    </source>
</evidence>
<protein>
    <submittedName>
        <fullName evidence="6">RNA polymerase sigma-70 factor, ECF subfamily</fullName>
    </submittedName>
</protein>
<dbReference type="PANTHER" id="PTHR43133">
    <property type="entry name" value="RNA POLYMERASE ECF-TYPE SIGMA FACTO"/>
    <property type="match status" value="1"/>
</dbReference>
<reference evidence="6 7" key="1">
    <citation type="submission" date="2016-11" db="EMBL/GenBank/DDBJ databases">
        <authorList>
            <person name="Jaros S."/>
            <person name="Januszkiewicz K."/>
            <person name="Wedrychowicz H."/>
        </authorList>
    </citation>
    <scope>NUCLEOTIDE SEQUENCE [LARGE SCALE GENOMIC DNA]</scope>
    <source>
        <strain evidence="6 7">DSM 24787</strain>
    </source>
</reference>
<dbReference type="STRING" id="536979.SAMN04488055_4698"/>
<dbReference type="InterPro" id="IPR014284">
    <property type="entry name" value="RNA_pol_sigma-70_dom"/>
</dbReference>
<dbReference type="SUPFAM" id="SSF88946">
    <property type="entry name" value="Sigma2 domain of RNA polymerase sigma factors"/>
    <property type="match status" value="1"/>
</dbReference>
<evidence type="ECO:0000313" key="6">
    <source>
        <dbReference type="EMBL" id="SIO49354.1"/>
    </source>
</evidence>
<sequence length="185" mass="21895">MDISKLDDLTLLQEIIAGNELALTELFNRYCTFLKKEAYYRLRDRQLAEEAVNDIFVSLWDRRRKVQIDVSLKYYLFQAIKKHCAYVERGLKLYKQAINYKEDIDIDQAHGFDPTTLDEKELRYKLYRALARISAPSNRKAFVLFFVYRVPQKKIALAMNISLDAVKKKISRTAQQVRRYLKGDE</sequence>
<dbReference type="Pfam" id="PF04542">
    <property type="entry name" value="Sigma70_r2"/>
    <property type="match status" value="1"/>
</dbReference>
<dbReference type="EMBL" id="FSRA01000002">
    <property type="protein sequence ID" value="SIO49354.1"/>
    <property type="molecule type" value="Genomic_DNA"/>
</dbReference>
<evidence type="ECO:0000259" key="5">
    <source>
        <dbReference type="Pfam" id="PF04542"/>
    </source>
</evidence>
<dbReference type="InterPro" id="IPR007627">
    <property type="entry name" value="RNA_pol_sigma70_r2"/>
</dbReference>
<dbReference type="GO" id="GO:0016987">
    <property type="term" value="F:sigma factor activity"/>
    <property type="evidence" value="ECO:0007669"/>
    <property type="project" value="UniProtKB-KW"/>
</dbReference>
<evidence type="ECO:0000256" key="1">
    <source>
        <dbReference type="ARBA" id="ARBA00010641"/>
    </source>
</evidence>
<dbReference type="Gene3D" id="1.10.1740.10">
    <property type="match status" value="1"/>
</dbReference>
<organism evidence="6 7">
    <name type="scientific">Chitinophaga niabensis</name>
    <dbReference type="NCBI Taxonomy" id="536979"/>
    <lineage>
        <taxon>Bacteria</taxon>
        <taxon>Pseudomonadati</taxon>
        <taxon>Bacteroidota</taxon>
        <taxon>Chitinophagia</taxon>
        <taxon>Chitinophagales</taxon>
        <taxon>Chitinophagaceae</taxon>
        <taxon>Chitinophaga</taxon>
    </lineage>
</organism>
<dbReference type="SUPFAM" id="SSF88659">
    <property type="entry name" value="Sigma3 and sigma4 domains of RNA polymerase sigma factors"/>
    <property type="match status" value="1"/>
</dbReference>
<keyword evidence="4" id="KW-0804">Transcription</keyword>
<feature type="domain" description="RNA polymerase sigma-70 region 2" evidence="5">
    <location>
        <begin position="26"/>
        <end position="83"/>
    </location>
</feature>
<keyword evidence="7" id="KW-1185">Reference proteome</keyword>
<proteinExistence type="inferred from homology"/>
<evidence type="ECO:0000313" key="7">
    <source>
        <dbReference type="Proteomes" id="UP000185003"/>
    </source>
</evidence>
<dbReference type="RefSeq" id="WP_074242008.1">
    <property type="nucleotide sequence ID" value="NZ_FSRA01000002.1"/>
</dbReference>
<name>A0A1N6JYD9_9BACT</name>
<dbReference type="InterPro" id="IPR013324">
    <property type="entry name" value="RNA_pol_sigma_r3/r4-like"/>
</dbReference>
<dbReference type="NCBIfam" id="TIGR02937">
    <property type="entry name" value="sigma70-ECF"/>
    <property type="match status" value="1"/>
</dbReference>
<evidence type="ECO:0000256" key="2">
    <source>
        <dbReference type="ARBA" id="ARBA00023015"/>
    </source>
</evidence>
<dbReference type="Proteomes" id="UP000185003">
    <property type="component" value="Unassembled WGS sequence"/>
</dbReference>
<dbReference type="Gene3D" id="1.10.10.10">
    <property type="entry name" value="Winged helix-like DNA-binding domain superfamily/Winged helix DNA-binding domain"/>
    <property type="match status" value="1"/>
</dbReference>